<organism evidence="2 3">
    <name type="scientific">Orbilia oligospora</name>
    <name type="common">Nematode-trapping fungus</name>
    <name type="synonym">Arthrobotrys oligospora</name>
    <dbReference type="NCBI Taxonomy" id="2813651"/>
    <lineage>
        <taxon>Eukaryota</taxon>
        <taxon>Fungi</taxon>
        <taxon>Dikarya</taxon>
        <taxon>Ascomycota</taxon>
        <taxon>Pezizomycotina</taxon>
        <taxon>Orbiliomycetes</taxon>
        <taxon>Orbiliales</taxon>
        <taxon>Orbiliaceae</taxon>
        <taxon>Orbilia</taxon>
    </lineage>
</organism>
<dbReference type="PANTHER" id="PTHR10491:SF4">
    <property type="entry name" value="METHIONINE ADENOSYLTRANSFERASE 2 SUBUNIT BETA"/>
    <property type="match status" value="1"/>
</dbReference>
<evidence type="ECO:0000313" key="2">
    <source>
        <dbReference type="EMBL" id="KAF3171480.1"/>
    </source>
</evidence>
<dbReference type="FunFam" id="3.40.50.720:FF:000357">
    <property type="entry name" value="Methionine adenosyltransferase 2 subunit beta"/>
    <property type="match status" value="1"/>
</dbReference>
<dbReference type="GO" id="GO:0048269">
    <property type="term" value="C:methionine adenosyltransferase complex"/>
    <property type="evidence" value="ECO:0007669"/>
    <property type="project" value="TreeGrafter"/>
</dbReference>
<sequence length="317" mass="34893">MAKKKVLVTGATGLLGRQVVRAFDEAGWEVIGTGFSRANPPRILKLDITDQEDVEKVLDDVKPAIIIHCAAEKSPDRCASDPDGTKALNVAASQLLAEQTAARNIVLVYISTDYVFDGTPGGAPYETDAETSPPNFYGETKRDGEIAVINASDRAVVLRVPLLFGSGDNSESAVNILIDTIWNKSGKEKVDMDHWAIRYPTNTEDVARVLKDIAEKYTSEDPTNLPRILQFSSEDRCTKYEICERLAQVLGLPMPHIIANSTVDPNPSGELSTFEVARICQKLLILVVKRPYDCHLSTKALKDLGINVTTMDFEAWW</sequence>
<dbReference type="UniPathway" id="UPA00315">
    <property type="reaction ID" value="UER00080"/>
</dbReference>
<dbReference type="Pfam" id="PF04321">
    <property type="entry name" value="RmlD_sub_bind"/>
    <property type="match status" value="1"/>
</dbReference>
<dbReference type="Gene3D" id="3.40.50.720">
    <property type="entry name" value="NAD(P)-binding Rossmann-like Domain"/>
    <property type="match status" value="1"/>
</dbReference>
<reference evidence="2 3" key="1">
    <citation type="submission" date="2019-06" db="EMBL/GenBank/DDBJ databases">
        <authorList>
            <person name="Palmer J.M."/>
        </authorList>
    </citation>
    <scope>NUCLEOTIDE SEQUENCE [LARGE SCALE GENOMIC DNA]</scope>
    <source>
        <strain evidence="2 3">TWF788</strain>
    </source>
</reference>
<gene>
    <name evidence="2" type="ORF">TWF788_009701</name>
</gene>
<dbReference type="AlphaFoldDB" id="A0A7C8PL81"/>
<dbReference type="SUPFAM" id="SSF51735">
    <property type="entry name" value="NAD(P)-binding Rossmann-fold domains"/>
    <property type="match status" value="1"/>
</dbReference>
<dbReference type="InterPro" id="IPR029903">
    <property type="entry name" value="RmlD-like-bd"/>
</dbReference>
<feature type="domain" description="RmlD-like substrate binding" evidence="1">
    <location>
        <begin position="5"/>
        <end position="261"/>
    </location>
</feature>
<accession>A0A7C8PL81</accession>
<evidence type="ECO:0000313" key="3">
    <source>
        <dbReference type="Proteomes" id="UP000479691"/>
    </source>
</evidence>
<comment type="caution">
    <text evidence="2">The sequence shown here is derived from an EMBL/GenBank/DDBJ whole genome shotgun (WGS) entry which is preliminary data.</text>
</comment>
<dbReference type="PANTHER" id="PTHR10491">
    <property type="entry name" value="DTDP-4-DEHYDRORHAMNOSE REDUCTASE"/>
    <property type="match status" value="1"/>
</dbReference>
<dbReference type="Proteomes" id="UP000479691">
    <property type="component" value="Unassembled WGS sequence"/>
</dbReference>
<dbReference type="InterPro" id="IPR036291">
    <property type="entry name" value="NAD(P)-bd_dom_sf"/>
</dbReference>
<name>A0A7C8PL81_ORBOL</name>
<dbReference type="GO" id="GO:0006556">
    <property type="term" value="P:S-adenosylmethionine biosynthetic process"/>
    <property type="evidence" value="ECO:0007669"/>
    <property type="project" value="UniProtKB-UniPathway"/>
</dbReference>
<dbReference type="CDD" id="cd05254">
    <property type="entry name" value="dTDP_HR_like_SDR_e"/>
    <property type="match status" value="1"/>
</dbReference>
<dbReference type="GO" id="GO:0048270">
    <property type="term" value="F:methionine adenosyltransferase regulator activity"/>
    <property type="evidence" value="ECO:0007669"/>
    <property type="project" value="TreeGrafter"/>
</dbReference>
<proteinExistence type="predicted"/>
<evidence type="ECO:0000259" key="1">
    <source>
        <dbReference type="Pfam" id="PF04321"/>
    </source>
</evidence>
<dbReference type="InterPro" id="IPR005913">
    <property type="entry name" value="dTDP_dehydrorham_reduct"/>
</dbReference>
<protein>
    <recommendedName>
        <fullName evidence="1">RmlD-like substrate binding domain-containing protein</fullName>
    </recommendedName>
</protein>
<dbReference type="EMBL" id="JAABOE010000069">
    <property type="protein sequence ID" value="KAF3171480.1"/>
    <property type="molecule type" value="Genomic_DNA"/>
</dbReference>